<evidence type="ECO:0000313" key="4">
    <source>
        <dbReference type="Proteomes" id="UP000002729"/>
    </source>
</evidence>
<keyword evidence="4" id="KW-1185">Reference proteome</keyword>
<feature type="compositionally biased region" description="Acidic residues" evidence="1">
    <location>
        <begin position="290"/>
        <end position="306"/>
    </location>
</feature>
<dbReference type="InterPro" id="IPR002589">
    <property type="entry name" value="Macro_dom"/>
</dbReference>
<sequence>MREARLRRFGQQDSGDRPAPEPAPKARPETPAAPPPSPPADAALPPAPTRGRVEIVATFALEGGASLSVGQGDITKYEGGCVVNAANRGCQGGGGVDGAITRAGGRELADARRALPRPFPGTRDRCATGDAVRTGPSAGRGFGSLRARYVVHAVGPDYSEKGMSEAESDALLAATYAAAIREAARCEGVTSVALPLISSSIFRGRRALGGLLEVSVRALAAALESSPLEEAVLVAHTAAERLQLLAAADAVLEDRPATRYRATAKKTPPKAKPAADVDLTDDAAPSADVDLTDDVDVDLTGDDFAGDDFGPPAKRARVSEKKKAPAGSRGSPIDLSQGTPFEFVVDLSLDDDDGGGGDDDVVVVEPAAIQKHLKRFKARAGNAARSLSEIRRDHAREQAQLESDAKFARELEARERATEGDAALARSLAQADGDRALAKRLQRQLRDAPDEGASWTAPSPEGLLDVLADQRKGIRSWLATHARGLRVVHVEENRHARPGQPLYNRFVTAWERVQDQTVKLVFHGTAEANIGAILRNGLDPRRRSGQAHGPGEYFAGEKNSAISVAYCRGGKKMLVFAVLVDRSGLTKDSPQIVVINKPEHQLPLFVLTFAGPGDQG</sequence>
<dbReference type="GeneID" id="20223495"/>
<dbReference type="Proteomes" id="UP000002729">
    <property type="component" value="Unassembled WGS sequence"/>
</dbReference>
<dbReference type="eggNOG" id="KOG2633">
    <property type="taxonomic scope" value="Eukaryota"/>
</dbReference>
<name>F0XYM5_AURAN</name>
<dbReference type="AlphaFoldDB" id="F0XYM5"/>
<gene>
    <name evidence="3" type="ORF">AURANDRAFT_61490</name>
</gene>
<dbReference type="KEGG" id="aaf:AURANDRAFT_61490"/>
<dbReference type="PANTHER" id="PTHR11106:SF27">
    <property type="entry name" value="MACRO DOMAIN-CONTAINING PROTEIN"/>
    <property type="match status" value="1"/>
</dbReference>
<dbReference type="Pfam" id="PF01661">
    <property type="entry name" value="Macro"/>
    <property type="match status" value="1"/>
</dbReference>
<proteinExistence type="predicted"/>
<feature type="compositionally biased region" description="Pro residues" evidence="1">
    <location>
        <begin position="29"/>
        <end position="39"/>
    </location>
</feature>
<evidence type="ECO:0000313" key="3">
    <source>
        <dbReference type="EMBL" id="EGB12147.1"/>
    </source>
</evidence>
<dbReference type="InterPro" id="IPR012317">
    <property type="entry name" value="Poly(ADP-ribose)pol_cat_dom"/>
</dbReference>
<feature type="domain" description="Macro" evidence="2">
    <location>
        <begin position="54"/>
        <end position="252"/>
    </location>
</feature>
<dbReference type="EMBL" id="GL833121">
    <property type="protein sequence ID" value="EGB12147.1"/>
    <property type="molecule type" value="Genomic_DNA"/>
</dbReference>
<dbReference type="RefSeq" id="XP_009033229.1">
    <property type="nucleotide sequence ID" value="XM_009034981.1"/>
</dbReference>
<feature type="region of interest" description="Disordered" evidence="1">
    <location>
        <begin position="261"/>
        <end position="335"/>
    </location>
</feature>
<feature type="compositionally biased region" description="Basic and acidic residues" evidence="1">
    <location>
        <begin position="14"/>
        <end position="28"/>
    </location>
</feature>
<dbReference type="InParanoid" id="F0XYM5"/>
<dbReference type="Gene3D" id="3.40.220.10">
    <property type="entry name" value="Leucine Aminopeptidase, subunit E, domain 1"/>
    <property type="match status" value="1"/>
</dbReference>
<dbReference type="SMART" id="SM00506">
    <property type="entry name" value="A1pp"/>
    <property type="match status" value="1"/>
</dbReference>
<dbReference type="SUPFAM" id="SSF56399">
    <property type="entry name" value="ADP-ribosylation"/>
    <property type="match status" value="1"/>
</dbReference>
<dbReference type="Gene3D" id="3.90.228.10">
    <property type="match status" value="1"/>
</dbReference>
<feature type="region of interest" description="Disordered" evidence="1">
    <location>
        <begin position="1"/>
        <end position="47"/>
    </location>
</feature>
<evidence type="ECO:0000259" key="2">
    <source>
        <dbReference type="PROSITE" id="PS51154"/>
    </source>
</evidence>
<reference evidence="3 4" key="1">
    <citation type="journal article" date="2011" name="Proc. Natl. Acad. Sci. U.S.A.">
        <title>Niche of harmful alga Aureococcus anophagefferens revealed through ecogenomics.</title>
        <authorList>
            <person name="Gobler C.J."/>
            <person name="Berry D.L."/>
            <person name="Dyhrman S.T."/>
            <person name="Wilhelm S.W."/>
            <person name="Salamov A."/>
            <person name="Lobanov A.V."/>
            <person name="Zhang Y."/>
            <person name="Collier J.L."/>
            <person name="Wurch L.L."/>
            <person name="Kustka A.B."/>
            <person name="Dill B.D."/>
            <person name="Shah M."/>
            <person name="VerBerkmoes N.C."/>
            <person name="Kuo A."/>
            <person name="Terry A."/>
            <person name="Pangilinan J."/>
            <person name="Lindquist E.A."/>
            <person name="Lucas S."/>
            <person name="Paulsen I.T."/>
            <person name="Hattenrath-Lehmann T.K."/>
            <person name="Talmage S.C."/>
            <person name="Walker E.A."/>
            <person name="Koch F."/>
            <person name="Burson A.M."/>
            <person name="Marcoval M.A."/>
            <person name="Tang Y.Z."/>
            <person name="Lecleir G.R."/>
            <person name="Coyne K.J."/>
            <person name="Berg G.M."/>
            <person name="Bertrand E.M."/>
            <person name="Saito M.A."/>
            <person name="Gladyshev V.N."/>
            <person name="Grigoriev I.V."/>
        </authorList>
    </citation>
    <scope>NUCLEOTIDE SEQUENCE [LARGE SCALE GENOMIC DNA]</scope>
    <source>
        <strain evidence="4">CCMP 1984</strain>
    </source>
</reference>
<dbReference type="GO" id="GO:0003950">
    <property type="term" value="F:NAD+ poly-ADP-ribosyltransferase activity"/>
    <property type="evidence" value="ECO:0007669"/>
    <property type="project" value="InterPro"/>
</dbReference>
<organism evidence="4">
    <name type="scientific">Aureococcus anophagefferens</name>
    <name type="common">Harmful bloom alga</name>
    <dbReference type="NCBI Taxonomy" id="44056"/>
    <lineage>
        <taxon>Eukaryota</taxon>
        <taxon>Sar</taxon>
        <taxon>Stramenopiles</taxon>
        <taxon>Ochrophyta</taxon>
        <taxon>Pelagophyceae</taxon>
        <taxon>Pelagomonadales</taxon>
        <taxon>Pelagomonadaceae</taxon>
        <taxon>Aureococcus</taxon>
    </lineage>
</organism>
<protein>
    <recommendedName>
        <fullName evidence="2">Macro domain-containing protein</fullName>
    </recommendedName>
</protein>
<dbReference type="SUPFAM" id="SSF52949">
    <property type="entry name" value="Macro domain-like"/>
    <property type="match status" value="1"/>
</dbReference>
<dbReference type="PANTHER" id="PTHR11106">
    <property type="entry name" value="GANGLIOSIDE INDUCED DIFFERENTIATION ASSOCIATED PROTEIN 2-RELATED"/>
    <property type="match status" value="1"/>
</dbReference>
<dbReference type="PROSITE" id="PS51154">
    <property type="entry name" value="MACRO"/>
    <property type="match status" value="1"/>
</dbReference>
<dbReference type="Pfam" id="PF00644">
    <property type="entry name" value="PARP"/>
    <property type="match status" value="1"/>
</dbReference>
<dbReference type="InterPro" id="IPR043472">
    <property type="entry name" value="Macro_dom-like"/>
</dbReference>
<evidence type="ECO:0000256" key="1">
    <source>
        <dbReference type="SAM" id="MobiDB-lite"/>
    </source>
</evidence>
<accession>F0XYM5</accession>
<dbReference type="OrthoDB" id="6133115at2759"/>